<dbReference type="InterPro" id="IPR008193">
    <property type="entry name" value="RNA_pol_Rpb11_13-16kDa_CS"/>
</dbReference>
<dbReference type="Gene3D" id="2.170.120.12">
    <property type="entry name" value="DNA-directed RNA polymerase, insert domain"/>
    <property type="match status" value="1"/>
</dbReference>
<name>A0A2P1ELF9_9VIRU</name>
<keyword evidence="3" id="KW-0946">Virion</keyword>
<dbReference type="GO" id="GO:0003677">
    <property type="term" value="F:DNA binding"/>
    <property type="evidence" value="ECO:0007669"/>
    <property type="project" value="InterPro"/>
</dbReference>
<keyword evidence="4" id="KW-0804">Transcription</keyword>
<feature type="domain" description="DNA-directed RNA polymerase RBP11-like dimerisation" evidence="5">
    <location>
        <begin position="280"/>
        <end position="350"/>
    </location>
</feature>
<comment type="subcellular location">
    <subcellularLocation>
        <location evidence="1">Virion</location>
    </subcellularLocation>
</comment>
<reference evidence="7" key="1">
    <citation type="submission" date="2018-01" db="EMBL/GenBank/DDBJ databases">
        <title>Testimony of 'menage a trois' revealed by the proteome of Megavirus virophage.</title>
        <authorList>
            <person name="Jeudy S."/>
            <person name="Bertaux L."/>
            <person name="Alempic J.-M."/>
            <person name="Lartigue A."/>
            <person name="Legendre M."/>
            <person name="Philippe N."/>
            <person name="Beucher L."/>
            <person name="Biondi E."/>
            <person name="Juul S."/>
            <person name="Turner D."/>
            <person name="Coute Y."/>
            <person name="Claverie J.-M."/>
            <person name="Abergel C."/>
        </authorList>
    </citation>
    <scope>NUCLEOTIDE SEQUENCE [LARGE SCALE GENOMIC DNA]</scope>
</reference>
<dbReference type="InterPro" id="IPR009025">
    <property type="entry name" value="RBP11-like_dimer"/>
</dbReference>
<dbReference type="InterPro" id="IPR036643">
    <property type="entry name" value="RNApol_insert_sf"/>
</dbReference>
<evidence type="ECO:0000256" key="2">
    <source>
        <dbReference type="ARBA" id="ARBA00022478"/>
    </source>
</evidence>
<keyword evidence="2" id="KW-0240">DNA-directed RNA polymerase</keyword>
<evidence type="ECO:0000259" key="5">
    <source>
        <dbReference type="Pfam" id="PF13656"/>
    </source>
</evidence>
<keyword evidence="7" id="KW-1185">Reference proteome</keyword>
<evidence type="ECO:0000313" key="6">
    <source>
        <dbReference type="EMBL" id="AVL94731.1"/>
    </source>
</evidence>
<sequence>MTSKNSKQNSNDIIDIYSEPNIQLKRLEPRNLNELRLEIQGKSINSSIINALRRCKLLYIPIYGFHRSNIYIETERSRNMYNNDMIYNLIETTPIFDVPNYFDLENPETFLPNEIMKNIFGRFIQDKHQTDEDINNQELNDSKKKLFKIELSLNVKNNTGSDRWVNTHDVVLRIDDKISNSYTKREKISMLVLKPSEEISLRAEANLGIAKIYASYEATTNVIYDEINPNKFIYWYETLEQLDKYTIFIKSCIILIKKLENLSKFISDNYGENQDPDKEIVIELYGEDHTLGRLLEDVLQKCEYVEKAGYTMPHPFIDTIVISYKLYQDSGLNPIKIFTDCIEYLVRIFELLVNLSSKNVSE</sequence>
<dbReference type="Proteomes" id="UP000289600">
    <property type="component" value="Segment"/>
</dbReference>
<evidence type="ECO:0000313" key="7">
    <source>
        <dbReference type="Proteomes" id="UP000289600"/>
    </source>
</evidence>
<dbReference type="GO" id="GO:0003899">
    <property type="term" value="F:DNA-directed RNA polymerase activity"/>
    <property type="evidence" value="ECO:0007669"/>
    <property type="project" value="InterPro"/>
</dbReference>
<accession>A0A2P1ELF9</accession>
<evidence type="ECO:0000256" key="3">
    <source>
        <dbReference type="ARBA" id="ARBA00022844"/>
    </source>
</evidence>
<dbReference type="GO" id="GO:0044423">
    <property type="term" value="C:virion component"/>
    <property type="evidence" value="ECO:0007669"/>
    <property type="project" value="UniProtKB-KW"/>
</dbReference>
<dbReference type="Gene3D" id="3.30.1360.10">
    <property type="entry name" value="RNA polymerase, RBP11-like subunit"/>
    <property type="match status" value="1"/>
</dbReference>
<dbReference type="PROSITE" id="PS01154">
    <property type="entry name" value="RNA_POL_L_13KD"/>
    <property type="match status" value="1"/>
</dbReference>
<protein>
    <submittedName>
        <fullName evidence="6">Directed RNA polymerase subunit L</fullName>
    </submittedName>
</protein>
<dbReference type="EMBL" id="MG807320">
    <property type="protein sequence ID" value="AVL94731.1"/>
    <property type="molecule type" value="Genomic_DNA"/>
</dbReference>
<gene>
    <name evidence="6" type="ORF">mc_345</name>
</gene>
<dbReference type="GO" id="GO:0046983">
    <property type="term" value="F:protein dimerization activity"/>
    <property type="evidence" value="ECO:0007669"/>
    <property type="project" value="InterPro"/>
</dbReference>
<dbReference type="Pfam" id="PF13656">
    <property type="entry name" value="RNA_pol_L_2"/>
    <property type="match status" value="1"/>
</dbReference>
<organism evidence="6 7">
    <name type="scientific">Moumouvirus australiensis</name>
    <dbReference type="NCBI Taxonomy" id="2109587"/>
    <lineage>
        <taxon>Viruses</taxon>
        <taxon>Varidnaviria</taxon>
        <taxon>Bamfordvirae</taxon>
        <taxon>Nucleocytoviricota</taxon>
        <taxon>Megaviricetes</taxon>
        <taxon>Imitervirales</taxon>
        <taxon>Mimiviridae</taxon>
        <taxon>Megamimivirinae</taxon>
        <taxon>Moumouvirus</taxon>
        <taxon>Moumouvirus australiense</taxon>
    </lineage>
</organism>
<evidence type="ECO:0000256" key="1">
    <source>
        <dbReference type="ARBA" id="ARBA00004328"/>
    </source>
</evidence>
<dbReference type="SUPFAM" id="SSF55257">
    <property type="entry name" value="RBP11-like subunits of RNA polymerase"/>
    <property type="match status" value="2"/>
</dbReference>
<dbReference type="InterPro" id="IPR036603">
    <property type="entry name" value="RBP11-like"/>
</dbReference>
<dbReference type="GO" id="GO:0000428">
    <property type="term" value="C:DNA-directed RNA polymerase complex"/>
    <property type="evidence" value="ECO:0007669"/>
    <property type="project" value="UniProtKB-KW"/>
</dbReference>
<proteinExistence type="predicted"/>
<dbReference type="GO" id="GO:0006351">
    <property type="term" value="P:DNA-templated transcription"/>
    <property type="evidence" value="ECO:0007669"/>
    <property type="project" value="InterPro"/>
</dbReference>
<evidence type="ECO:0000256" key="4">
    <source>
        <dbReference type="ARBA" id="ARBA00023163"/>
    </source>
</evidence>